<evidence type="ECO:0000313" key="9">
    <source>
        <dbReference type="Proteomes" id="UP000054985"/>
    </source>
</evidence>
<keyword evidence="9" id="KW-1185">Reference proteome</keyword>
<dbReference type="EMBL" id="LNYN01000010">
    <property type="protein sequence ID" value="KTD38466.1"/>
    <property type="molecule type" value="Genomic_DNA"/>
</dbReference>
<dbReference type="GO" id="GO:0005737">
    <property type="term" value="C:cytoplasm"/>
    <property type="evidence" value="ECO:0007669"/>
    <property type="project" value="UniProtKB-SubCell"/>
</dbReference>
<dbReference type="Proteomes" id="UP000254040">
    <property type="component" value="Unassembled WGS sequence"/>
</dbReference>
<accession>A0A378K0Q6</accession>
<dbReference type="PANTHER" id="PTHR10695:SF46">
    <property type="entry name" value="BIFUNCTIONAL COENZYME A SYNTHASE-RELATED"/>
    <property type="match status" value="1"/>
</dbReference>
<dbReference type="AlphaFoldDB" id="A0A378K0Q6"/>
<name>A0A378K0Q6_9GAMM</name>
<reference evidence="8 10" key="2">
    <citation type="submission" date="2018-06" db="EMBL/GenBank/DDBJ databases">
        <authorList>
            <consortium name="Pathogen Informatics"/>
            <person name="Doyle S."/>
        </authorList>
    </citation>
    <scope>NUCLEOTIDE SEQUENCE [LARGE SCALE GENOMIC DNA]</scope>
    <source>
        <strain evidence="8 10">NCTC12239</strain>
    </source>
</reference>
<dbReference type="PANTHER" id="PTHR10695">
    <property type="entry name" value="DEPHOSPHO-COA KINASE-RELATED"/>
    <property type="match status" value="1"/>
</dbReference>
<keyword evidence="5 8" id="KW-0808">Transferase</keyword>
<dbReference type="Pfam" id="PF01121">
    <property type="entry name" value="CoaE"/>
    <property type="match status" value="1"/>
</dbReference>
<comment type="subcellular location">
    <subcellularLocation>
        <location evidence="5">Cytoplasm</location>
    </subcellularLocation>
</comment>
<comment type="pathway">
    <text evidence="5">Cofactor biosynthesis; coenzyme A biosynthesis; CoA from (R)-pantothenate: step 5/5.</text>
</comment>
<dbReference type="GO" id="GO:0005524">
    <property type="term" value="F:ATP binding"/>
    <property type="evidence" value="ECO:0007669"/>
    <property type="project" value="UniProtKB-UniRule"/>
</dbReference>
<evidence type="ECO:0000313" key="7">
    <source>
        <dbReference type="EMBL" id="KTD38466.1"/>
    </source>
</evidence>
<evidence type="ECO:0000313" key="10">
    <source>
        <dbReference type="Proteomes" id="UP000254040"/>
    </source>
</evidence>
<dbReference type="EC" id="2.7.1.24" evidence="5 6"/>
<evidence type="ECO:0000256" key="2">
    <source>
        <dbReference type="ARBA" id="ARBA00022741"/>
    </source>
</evidence>
<dbReference type="GO" id="GO:0015937">
    <property type="term" value="P:coenzyme A biosynthetic process"/>
    <property type="evidence" value="ECO:0007669"/>
    <property type="project" value="UniProtKB-UniRule"/>
</dbReference>
<sequence>MIYSIGLTGNIASGKTTVAQIFSDLGIEVFSADQVSRELTAKNTAAYYEIVNHFGSQTLLANNELDRRHLRELIFSQPEERLWLENLLHPLIRHQLEQKIKNCTSPYSVVEIPLLLDKKHYPYLNKILLVTAPLEVQLFRVMERDHCTREQAMAVLSTQPAINERLKIADDVIINDSGFSELKEAVLRLHSKYLKSLKQTSL</sequence>
<dbReference type="GO" id="GO:0004140">
    <property type="term" value="F:dephospho-CoA kinase activity"/>
    <property type="evidence" value="ECO:0007669"/>
    <property type="project" value="UniProtKB-UniRule"/>
</dbReference>
<keyword evidence="4 5" id="KW-0173">Coenzyme A biosynthesis</keyword>
<dbReference type="HAMAP" id="MF_00376">
    <property type="entry name" value="Dephospho_CoA_kinase"/>
    <property type="match status" value="1"/>
</dbReference>
<evidence type="ECO:0000256" key="3">
    <source>
        <dbReference type="ARBA" id="ARBA00022840"/>
    </source>
</evidence>
<dbReference type="PROSITE" id="PS51219">
    <property type="entry name" value="DPCK"/>
    <property type="match status" value="1"/>
</dbReference>
<reference evidence="7 9" key="1">
    <citation type="submission" date="2015-11" db="EMBL/GenBank/DDBJ databases">
        <title>Genomic analysis of 38 Legionella species identifies large and diverse effector repertoires.</title>
        <authorList>
            <person name="Burstein D."/>
            <person name="Amaro F."/>
            <person name="Zusman T."/>
            <person name="Lifshitz Z."/>
            <person name="Cohen O."/>
            <person name="Gilbert J.A."/>
            <person name="Pupko T."/>
            <person name="Shuman H.A."/>
            <person name="Segal G."/>
        </authorList>
    </citation>
    <scope>NUCLEOTIDE SEQUENCE [LARGE SCALE GENOMIC DNA]</scope>
    <source>
        <strain evidence="7 9">ATCC 43877</strain>
    </source>
</reference>
<evidence type="ECO:0000256" key="1">
    <source>
        <dbReference type="ARBA" id="ARBA00009018"/>
    </source>
</evidence>
<evidence type="ECO:0000256" key="5">
    <source>
        <dbReference type="HAMAP-Rule" id="MF_00376"/>
    </source>
</evidence>
<evidence type="ECO:0000256" key="4">
    <source>
        <dbReference type="ARBA" id="ARBA00022993"/>
    </source>
</evidence>
<dbReference type="EMBL" id="UGOG01000001">
    <property type="protein sequence ID" value="STX62839.1"/>
    <property type="molecule type" value="Genomic_DNA"/>
</dbReference>
<dbReference type="InterPro" id="IPR027417">
    <property type="entry name" value="P-loop_NTPase"/>
</dbReference>
<gene>
    <name evidence="5 8" type="primary">coaE</name>
    <name evidence="7" type="ORF">Lmor_0287</name>
    <name evidence="8" type="ORF">NCTC12239_01778</name>
</gene>
<dbReference type="SUPFAM" id="SSF52540">
    <property type="entry name" value="P-loop containing nucleoside triphosphate hydrolases"/>
    <property type="match status" value="1"/>
</dbReference>
<dbReference type="OrthoDB" id="9812943at2"/>
<evidence type="ECO:0000256" key="6">
    <source>
        <dbReference type="NCBIfam" id="TIGR00152"/>
    </source>
</evidence>
<dbReference type="NCBIfam" id="TIGR00152">
    <property type="entry name" value="dephospho-CoA kinase"/>
    <property type="match status" value="1"/>
</dbReference>
<comment type="catalytic activity">
    <reaction evidence="5">
        <text>3'-dephospho-CoA + ATP = ADP + CoA + H(+)</text>
        <dbReference type="Rhea" id="RHEA:18245"/>
        <dbReference type="ChEBI" id="CHEBI:15378"/>
        <dbReference type="ChEBI" id="CHEBI:30616"/>
        <dbReference type="ChEBI" id="CHEBI:57287"/>
        <dbReference type="ChEBI" id="CHEBI:57328"/>
        <dbReference type="ChEBI" id="CHEBI:456216"/>
        <dbReference type="EC" id="2.7.1.24"/>
    </reaction>
</comment>
<dbReference type="Proteomes" id="UP000054985">
    <property type="component" value="Unassembled WGS sequence"/>
</dbReference>
<organism evidence="8 10">
    <name type="scientific">Legionella moravica</name>
    <dbReference type="NCBI Taxonomy" id="39962"/>
    <lineage>
        <taxon>Bacteria</taxon>
        <taxon>Pseudomonadati</taxon>
        <taxon>Pseudomonadota</taxon>
        <taxon>Gammaproteobacteria</taxon>
        <taxon>Legionellales</taxon>
        <taxon>Legionellaceae</taxon>
        <taxon>Legionella</taxon>
    </lineage>
</organism>
<keyword evidence="3 5" id="KW-0067">ATP-binding</keyword>
<evidence type="ECO:0000313" key="8">
    <source>
        <dbReference type="EMBL" id="STX62839.1"/>
    </source>
</evidence>
<comment type="similarity">
    <text evidence="1 5">Belongs to the CoaE family.</text>
</comment>
<keyword evidence="5" id="KW-0963">Cytoplasm</keyword>
<dbReference type="STRING" id="39962.Lmor_0287"/>
<dbReference type="UniPathway" id="UPA00241">
    <property type="reaction ID" value="UER00356"/>
</dbReference>
<dbReference type="InterPro" id="IPR001977">
    <property type="entry name" value="Depp_CoAkinase"/>
</dbReference>
<protein>
    <recommendedName>
        <fullName evidence="5 6">Dephospho-CoA kinase</fullName>
        <ecNumber evidence="5 6">2.7.1.24</ecNumber>
    </recommendedName>
    <alternativeName>
        <fullName evidence="5">Dephosphocoenzyme A kinase</fullName>
    </alternativeName>
</protein>
<keyword evidence="5 8" id="KW-0418">Kinase</keyword>
<feature type="binding site" evidence="5">
    <location>
        <begin position="12"/>
        <end position="17"/>
    </location>
    <ligand>
        <name>ATP</name>
        <dbReference type="ChEBI" id="CHEBI:30616"/>
    </ligand>
</feature>
<comment type="function">
    <text evidence="5">Catalyzes the phosphorylation of the 3'-hydroxyl group of dephosphocoenzyme A to form coenzyme A.</text>
</comment>
<dbReference type="CDD" id="cd02022">
    <property type="entry name" value="DPCK"/>
    <property type="match status" value="1"/>
</dbReference>
<dbReference type="RefSeq" id="WP_028384577.1">
    <property type="nucleotide sequence ID" value="NZ_CAAAJG010000041.1"/>
</dbReference>
<proteinExistence type="inferred from homology"/>
<dbReference type="Gene3D" id="3.40.50.300">
    <property type="entry name" value="P-loop containing nucleotide triphosphate hydrolases"/>
    <property type="match status" value="1"/>
</dbReference>
<keyword evidence="2 5" id="KW-0547">Nucleotide-binding</keyword>